<keyword evidence="2" id="KW-1003">Cell membrane</keyword>
<dbReference type="PANTHER" id="PTHR43124:SF3">
    <property type="entry name" value="CHLORAMPHENICOL EFFLUX PUMP RV0191"/>
    <property type="match status" value="1"/>
</dbReference>
<keyword evidence="4 6" id="KW-1133">Transmembrane helix</keyword>
<proteinExistence type="predicted"/>
<evidence type="ECO:0000256" key="6">
    <source>
        <dbReference type="SAM" id="Phobius"/>
    </source>
</evidence>
<dbReference type="Pfam" id="PF07690">
    <property type="entry name" value="MFS_1"/>
    <property type="match status" value="1"/>
</dbReference>
<dbReference type="InterPro" id="IPR050189">
    <property type="entry name" value="MFS_Efflux_Transporters"/>
</dbReference>
<dbReference type="PROSITE" id="PS50850">
    <property type="entry name" value="MFS"/>
    <property type="match status" value="1"/>
</dbReference>
<keyword evidence="3 6" id="KW-0812">Transmembrane</keyword>
<feature type="transmembrane region" description="Helical" evidence="6">
    <location>
        <begin position="331"/>
        <end position="348"/>
    </location>
</feature>
<reference evidence="8 9" key="1">
    <citation type="submission" date="2024-06" db="EMBL/GenBank/DDBJ databases">
        <title>Genomic Encyclopedia of Type Strains, Phase IV (KMG-IV): sequencing the most valuable type-strain genomes for metagenomic binning, comparative biology and taxonomic classification.</title>
        <authorList>
            <person name="Goeker M."/>
        </authorList>
    </citation>
    <scope>NUCLEOTIDE SEQUENCE [LARGE SCALE GENOMIC DNA]</scope>
    <source>
        <strain evidence="8 9">DSM 27865</strain>
    </source>
</reference>
<feature type="transmembrane region" description="Helical" evidence="6">
    <location>
        <begin position="209"/>
        <end position="233"/>
    </location>
</feature>
<comment type="caution">
    <text evidence="8">The sequence shown here is derived from an EMBL/GenBank/DDBJ whole genome shotgun (WGS) entry which is preliminary data.</text>
</comment>
<name>A0ABV2N5X4_9HYPH</name>
<feature type="transmembrane region" description="Helical" evidence="6">
    <location>
        <begin position="140"/>
        <end position="162"/>
    </location>
</feature>
<dbReference type="InterPro" id="IPR036259">
    <property type="entry name" value="MFS_trans_sf"/>
</dbReference>
<dbReference type="SUPFAM" id="SSF103473">
    <property type="entry name" value="MFS general substrate transporter"/>
    <property type="match status" value="1"/>
</dbReference>
<dbReference type="EMBL" id="JBEPML010000022">
    <property type="protein sequence ID" value="MET3794218.1"/>
    <property type="molecule type" value="Genomic_DNA"/>
</dbReference>
<feature type="domain" description="Major facilitator superfamily (MFS) profile" evidence="7">
    <location>
        <begin position="17"/>
        <end position="396"/>
    </location>
</feature>
<comment type="subcellular location">
    <subcellularLocation>
        <location evidence="1">Cell membrane</location>
        <topology evidence="1">Multi-pass membrane protein</topology>
    </subcellularLocation>
</comment>
<keyword evidence="9" id="KW-1185">Reference proteome</keyword>
<evidence type="ECO:0000256" key="1">
    <source>
        <dbReference type="ARBA" id="ARBA00004651"/>
    </source>
</evidence>
<evidence type="ECO:0000256" key="4">
    <source>
        <dbReference type="ARBA" id="ARBA00022989"/>
    </source>
</evidence>
<feature type="transmembrane region" description="Helical" evidence="6">
    <location>
        <begin position="48"/>
        <end position="71"/>
    </location>
</feature>
<dbReference type="InterPro" id="IPR011701">
    <property type="entry name" value="MFS"/>
</dbReference>
<evidence type="ECO:0000256" key="3">
    <source>
        <dbReference type="ARBA" id="ARBA00022692"/>
    </source>
</evidence>
<feature type="transmembrane region" description="Helical" evidence="6">
    <location>
        <begin position="280"/>
        <end position="301"/>
    </location>
</feature>
<feature type="transmembrane region" description="Helical" evidence="6">
    <location>
        <begin position="115"/>
        <end position="133"/>
    </location>
</feature>
<feature type="transmembrane region" description="Helical" evidence="6">
    <location>
        <begin position="168"/>
        <end position="188"/>
    </location>
</feature>
<protein>
    <submittedName>
        <fullName evidence="8">MFS family arabinose efflux permease</fullName>
    </submittedName>
</protein>
<organism evidence="8 9">
    <name type="scientific">Aquamicrobium terrae</name>
    <dbReference type="NCBI Taxonomy" id="1324945"/>
    <lineage>
        <taxon>Bacteria</taxon>
        <taxon>Pseudomonadati</taxon>
        <taxon>Pseudomonadota</taxon>
        <taxon>Alphaproteobacteria</taxon>
        <taxon>Hyphomicrobiales</taxon>
        <taxon>Phyllobacteriaceae</taxon>
        <taxon>Aquamicrobium</taxon>
    </lineage>
</organism>
<dbReference type="RefSeq" id="WP_354198777.1">
    <property type="nucleotide sequence ID" value="NZ_JBEPML010000022.1"/>
</dbReference>
<evidence type="ECO:0000259" key="7">
    <source>
        <dbReference type="PROSITE" id="PS50850"/>
    </source>
</evidence>
<dbReference type="PANTHER" id="PTHR43124">
    <property type="entry name" value="PURINE EFFLUX PUMP PBUE"/>
    <property type="match status" value="1"/>
</dbReference>
<gene>
    <name evidence="8" type="ORF">ABID37_004458</name>
</gene>
<accession>A0ABV2N5X4</accession>
<feature type="transmembrane region" description="Helical" evidence="6">
    <location>
        <begin position="83"/>
        <end position="109"/>
    </location>
</feature>
<evidence type="ECO:0000313" key="8">
    <source>
        <dbReference type="EMBL" id="MET3794218.1"/>
    </source>
</evidence>
<dbReference type="CDD" id="cd06174">
    <property type="entry name" value="MFS"/>
    <property type="match status" value="1"/>
</dbReference>
<dbReference type="Gene3D" id="1.20.1250.20">
    <property type="entry name" value="MFS general substrate transporter like domains"/>
    <property type="match status" value="2"/>
</dbReference>
<dbReference type="InterPro" id="IPR020846">
    <property type="entry name" value="MFS_dom"/>
</dbReference>
<feature type="transmembrane region" description="Helical" evidence="6">
    <location>
        <begin position="307"/>
        <end position="326"/>
    </location>
</feature>
<sequence>MKDHAMMSEPSSTRWAAVFLIVGAGIVAALQVGKAAIAAPLLQADLGIGLTAIGWLTGIFAALGLVGGIPTGALVGSFGSRRLLIIGLLVTTTGAAFGAVVTGLSGLLLARVIEGAGFLLISVAAPSILSHVAQPSDRDLAFALWSCFMPVGMAVAMLVGPMFGDWRIMWWASSALTLVICLLVPFVIPSSNERQPWSWRRLQIDTVAVFHAGGALALAVTFALYSLMFFALFSFLPVLLMERMGVSHQTAGLLSALASAINVIGNLAAGVLLSRGIGRTVLLIGACLMMGAASFGIFLSILPDTATFILCILFSAVGGLIPATLLSSAPIVAPAAGLVPVVIGLIVQGNNLGQILGPTAVGTAIDTYGWSAAAYIVTGAALLAVPVVAAFGKRIQPKVQHSPTVNLHPETKENR</sequence>
<evidence type="ECO:0000256" key="5">
    <source>
        <dbReference type="ARBA" id="ARBA00023136"/>
    </source>
</evidence>
<feature type="transmembrane region" description="Helical" evidence="6">
    <location>
        <begin position="253"/>
        <end position="273"/>
    </location>
</feature>
<evidence type="ECO:0000313" key="9">
    <source>
        <dbReference type="Proteomes" id="UP001549076"/>
    </source>
</evidence>
<keyword evidence="5 6" id="KW-0472">Membrane</keyword>
<dbReference type="Proteomes" id="UP001549076">
    <property type="component" value="Unassembled WGS sequence"/>
</dbReference>
<evidence type="ECO:0000256" key="2">
    <source>
        <dbReference type="ARBA" id="ARBA00022475"/>
    </source>
</evidence>
<feature type="transmembrane region" description="Helical" evidence="6">
    <location>
        <begin position="368"/>
        <end position="391"/>
    </location>
</feature>